<feature type="domain" description="PurE" evidence="5">
    <location>
        <begin position="3"/>
        <end position="153"/>
    </location>
</feature>
<gene>
    <name evidence="3 6" type="primary">purE</name>
    <name evidence="6" type="ORF">HQN85_04165</name>
</gene>
<evidence type="ECO:0000256" key="1">
    <source>
        <dbReference type="ARBA" id="ARBA00022755"/>
    </source>
</evidence>
<dbReference type="Proteomes" id="UP000762110">
    <property type="component" value="Unassembled WGS sequence"/>
</dbReference>
<keyword evidence="7" id="KW-1185">Reference proteome</keyword>
<protein>
    <recommendedName>
        <fullName evidence="3 4">N5-carboxyaminoimidazole ribonucleotide mutase</fullName>
        <shortName evidence="3 4">N5-CAIR mutase</shortName>
        <ecNumber evidence="3 4">5.4.99.18</ecNumber>
    </recommendedName>
    <alternativeName>
        <fullName evidence="3">5-(carboxyamino)imidazole ribonucleotide mutase</fullName>
    </alternativeName>
</protein>
<dbReference type="PANTHER" id="PTHR23046">
    <property type="entry name" value="PHOSPHORIBOSYLAMINOIMIDAZOLE CARBOXYLASE CATALYTIC SUBUNIT"/>
    <property type="match status" value="1"/>
</dbReference>
<dbReference type="EC" id="5.4.99.18" evidence="3 4"/>
<dbReference type="GO" id="GO:0034023">
    <property type="term" value="F:5-(carboxyamino)imidazole ribonucleotide mutase activity"/>
    <property type="evidence" value="ECO:0007669"/>
    <property type="project" value="UniProtKB-EC"/>
</dbReference>
<dbReference type="PANTHER" id="PTHR23046:SF2">
    <property type="entry name" value="PHOSPHORIBOSYLAMINOIMIDAZOLE CARBOXYLASE"/>
    <property type="match status" value="1"/>
</dbReference>
<dbReference type="RefSeq" id="WP_173269101.1">
    <property type="nucleotide sequence ID" value="NZ_JABMKV010000001.1"/>
</dbReference>
<dbReference type="InterPro" id="IPR000031">
    <property type="entry name" value="PurE_dom"/>
</dbReference>
<name>A0ABX2DCM2_9SPHI</name>
<dbReference type="HAMAP" id="MF_01929">
    <property type="entry name" value="PurE_classI"/>
    <property type="match status" value="1"/>
</dbReference>
<keyword evidence="6" id="KW-0456">Lyase</keyword>
<evidence type="ECO:0000256" key="2">
    <source>
        <dbReference type="ARBA" id="ARBA00023235"/>
    </source>
</evidence>
<dbReference type="SMART" id="SM01001">
    <property type="entry name" value="AIRC"/>
    <property type="match status" value="1"/>
</dbReference>
<dbReference type="InterPro" id="IPR033747">
    <property type="entry name" value="PurE_ClassI"/>
</dbReference>
<sequence length="164" mass="17291">MSAKVGIIMGSKSDLNVMQDSADICKEFGVEFEMTVVSAHRTPERMFTYAQDAAEKGLKVIIAGAGGAAHLPGMVASITTLPVIGVPVKSSNSIDGWDSILSILQMPNGIPVATVALNAAKNAGLLAVQILATADENLAQKMQAYKDDLKKKVEESVAEMEKKS</sequence>
<comment type="function">
    <text evidence="3 4">Catalyzes the conversion of N5-carboxyaminoimidazole ribonucleotide (N5-CAIR) to 4-carboxy-5-aminoimidazole ribonucleotide (CAIR).</text>
</comment>
<comment type="catalytic activity">
    <reaction evidence="3 4">
        <text>5-carboxyamino-1-(5-phospho-D-ribosyl)imidazole + H(+) = 5-amino-1-(5-phospho-D-ribosyl)imidazole-4-carboxylate</text>
        <dbReference type="Rhea" id="RHEA:13193"/>
        <dbReference type="ChEBI" id="CHEBI:15378"/>
        <dbReference type="ChEBI" id="CHEBI:58730"/>
        <dbReference type="ChEBI" id="CHEBI:77657"/>
        <dbReference type="EC" id="5.4.99.18"/>
    </reaction>
</comment>
<dbReference type="NCBIfam" id="TIGR01162">
    <property type="entry name" value="purE"/>
    <property type="match status" value="1"/>
</dbReference>
<dbReference type="SUPFAM" id="SSF52255">
    <property type="entry name" value="N5-CAIR mutase (phosphoribosylaminoimidazole carboxylase, PurE)"/>
    <property type="match status" value="1"/>
</dbReference>
<keyword evidence="2 3" id="KW-0413">Isomerase</keyword>
<reference evidence="6 7" key="1">
    <citation type="submission" date="2020-05" db="EMBL/GenBank/DDBJ databases">
        <title>Description of Pedobacter foliorum sp. nov.</title>
        <authorList>
            <person name="Qi S."/>
            <person name="Carlier A."/>
            <person name="Cnockaert M."/>
            <person name="Vandamme P."/>
        </authorList>
    </citation>
    <scope>NUCLEOTIDE SEQUENCE [LARGE SCALE GENOMIC DNA]</scope>
    <source>
        <strain evidence="6 7">LMG 31300</strain>
    </source>
</reference>
<keyword evidence="1 3" id="KW-0658">Purine biosynthesis</keyword>
<feature type="binding site" evidence="3">
    <location>
        <position position="11"/>
    </location>
    <ligand>
        <name>substrate</name>
    </ligand>
</feature>
<evidence type="ECO:0000256" key="3">
    <source>
        <dbReference type="HAMAP-Rule" id="MF_01929"/>
    </source>
</evidence>
<evidence type="ECO:0000313" key="6">
    <source>
        <dbReference type="EMBL" id="NQX30904.1"/>
    </source>
</evidence>
<dbReference type="InterPro" id="IPR024694">
    <property type="entry name" value="PurE_prokaryotes"/>
</dbReference>
<evidence type="ECO:0000259" key="5">
    <source>
        <dbReference type="SMART" id="SM01001"/>
    </source>
</evidence>
<dbReference type="Gene3D" id="3.40.50.1970">
    <property type="match status" value="1"/>
</dbReference>
<organism evidence="6 7">
    <name type="scientific">Pedobacter boryungensis</name>
    <dbReference type="NCBI Taxonomy" id="869962"/>
    <lineage>
        <taxon>Bacteria</taxon>
        <taxon>Pseudomonadati</taxon>
        <taxon>Bacteroidota</taxon>
        <taxon>Sphingobacteriia</taxon>
        <taxon>Sphingobacteriales</taxon>
        <taxon>Sphingobacteriaceae</taxon>
        <taxon>Pedobacter</taxon>
    </lineage>
</organism>
<comment type="similarity">
    <text evidence="3">Belongs to the AIR carboxylase family. Class I subfamily.</text>
</comment>
<dbReference type="GO" id="GO:0004638">
    <property type="term" value="F:phosphoribosylaminoimidazole carboxylase activity"/>
    <property type="evidence" value="ECO:0007669"/>
    <property type="project" value="UniProtKB-EC"/>
</dbReference>
<dbReference type="Pfam" id="PF00731">
    <property type="entry name" value="AIRC"/>
    <property type="match status" value="1"/>
</dbReference>
<dbReference type="EMBL" id="JABMKV010000001">
    <property type="protein sequence ID" value="NQX30904.1"/>
    <property type="molecule type" value="Genomic_DNA"/>
</dbReference>
<proteinExistence type="inferred from homology"/>
<evidence type="ECO:0000256" key="4">
    <source>
        <dbReference type="PIRNR" id="PIRNR001338"/>
    </source>
</evidence>
<comment type="pathway">
    <text evidence="3 4">Purine metabolism; IMP biosynthesis via de novo pathway; 5-amino-1-(5-phospho-D-ribosyl)imidazole-4-carboxylate from 5-amino-1-(5-phospho-D-ribosyl)imidazole (N5-CAIR route): step 2/2.</text>
</comment>
<evidence type="ECO:0000313" key="7">
    <source>
        <dbReference type="Proteomes" id="UP000762110"/>
    </source>
</evidence>
<accession>A0ABX2DCM2</accession>
<feature type="binding site" evidence="3">
    <location>
        <position position="41"/>
    </location>
    <ligand>
        <name>substrate</name>
    </ligand>
</feature>
<feature type="binding site" evidence="3">
    <location>
        <position position="14"/>
    </location>
    <ligand>
        <name>substrate</name>
    </ligand>
</feature>
<comment type="caution">
    <text evidence="6">The sequence shown here is derived from an EMBL/GenBank/DDBJ whole genome shotgun (WGS) entry which is preliminary data.</text>
</comment>
<dbReference type="PIRSF" id="PIRSF001338">
    <property type="entry name" value="AIR_carboxylase"/>
    <property type="match status" value="1"/>
</dbReference>